<dbReference type="InterPro" id="IPR011701">
    <property type="entry name" value="MFS"/>
</dbReference>
<keyword evidence="3 6" id="KW-1133">Transmembrane helix</keyword>
<dbReference type="InterPro" id="IPR050382">
    <property type="entry name" value="MFS_Na/Anion_cotransporter"/>
</dbReference>
<reference evidence="8 9" key="1">
    <citation type="submission" date="2019-10" db="EMBL/GenBank/DDBJ databases">
        <authorList>
            <person name="Karimi E."/>
        </authorList>
    </citation>
    <scope>NUCLEOTIDE SEQUENCE [LARGE SCALE GENOMIC DNA]</scope>
    <source>
        <strain evidence="8">Pantoea sp. 111</strain>
    </source>
</reference>
<dbReference type="PROSITE" id="PS50850">
    <property type="entry name" value="MFS"/>
    <property type="match status" value="1"/>
</dbReference>
<feature type="transmembrane region" description="Helical" evidence="6">
    <location>
        <begin position="165"/>
        <end position="186"/>
    </location>
</feature>
<feature type="transmembrane region" description="Helical" evidence="6">
    <location>
        <begin position="389"/>
        <end position="413"/>
    </location>
</feature>
<feature type="domain" description="Major facilitator superfamily (MFS) profile" evidence="7">
    <location>
        <begin position="39"/>
        <end position="448"/>
    </location>
</feature>
<dbReference type="GO" id="GO:0016020">
    <property type="term" value="C:membrane"/>
    <property type="evidence" value="ECO:0007669"/>
    <property type="project" value="UniProtKB-SubCell"/>
</dbReference>
<protein>
    <submittedName>
        <fullName evidence="8">Major facilitator transporter</fullName>
    </submittedName>
</protein>
<evidence type="ECO:0000256" key="4">
    <source>
        <dbReference type="ARBA" id="ARBA00023136"/>
    </source>
</evidence>
<evidence type="ECO:0000259" key="7">
    <source>
        <dbReference type="PROSITE" id="PS50850"/>
    </source>
</evidence>
<dbReference type="InterPro" id="IPR036259">
    <property type="entry name" value="MFS_trans_sf"/>
</dbReference>
<sequence length="457" mass="48512">MFSVRDLPGIATDKREKVMQALHPDSDAASQPTRVRWRIFAVLFFLLAVNLMDRITLSIGIPFIKDEFHLSPAMQGLILSSFFWSYALLQVPGGWALDRFGPRKVLTFSSILWGLSQIGLALATGGLSLIFARIALGVAETPISPSGGKMNASWMPKSERGRGAAIMDCGSPLGVAFGGLIIAYLIDMLDSWRLAFILAGLFSMSLALLAWYKLRDRPEEDPRVNAAEMALIRQGRDDGVAPDAPPPAGPGVDWRSLCGLMFGRATWAMIYFGLMTWGPSYLAQARGFDLRSIGNATFVIFMLGAAGSLGAGFAVDALVKRGYQHGTVVKSLIALSGGVTLLIFFALPDVANPITAVAMLSVASFFLTGGGSIYWSIPALIAHPARAGLVGGFMNMAGSVGGILVPILAGLILQLTGGYGGVLTFFTLCAALYVIGTLFIRFAPPTAPLPAGSTQVS</sequence>
<dbReference type="PANTHER" id="PTHR11662">
    <property type="entry name" value="SOLUTE CARRIER FAMILY 17"/>
    <property type="match status" value="1"/>
</dbReference>
<gene>
    <name evidence="8" type="ORF">PANT111_100089</name>
</gene>
<comment type="similarity">
    <text evidence="5">Belongs to the major facilitator superfamily. Phthalate permease family.</text>
</comment>
<evidence type="ECO:0000256" key="3">
    <source>
        <dbReference type="ARBA" id="ARBA00022989"/>
    </source>
</evidence>
<feature type="transmembrane region" description="Helical" evidence="6">
    <location>
        <begin position="296"/>
        <end position="319"/>
    </location>
</feature>
<feature type="transmembrane region" description="Helical" evidence="6">
    <location>
        <begin position="35"/>
        <end position="52"/>
    </location>
</feature>
<feature type="transmembrane region" description="Helical" evidence="6">
    <location>
        <begin position="192"/>
        <end position="212"/>
    </location>
</feature>
<dbReference type="Gene3D" id="1.20.1250.20">
    <property type="entry name" value="MFS general substrate transporter like domains"/>
    <property type="match status" value="2"/>
</dbReference>
<evidence type="ECO:0000313" key="9">
    <source>
        <dbReference type="Proteomes" id="UP000433737"/>
    </source>
</evidence>
<evidence type="ECO:0000313" key="8">
    <source>
        <dbReference type="EMBL" id="VXB03905.1"/>
    </source>
</evidence>
<dbReference type="GO" id="GO:0022857">
    <property type="term" value="F:transmembrane transporter activity"/>
    <property type="evidence" value="ECO:0007669"/>
    <property type="project" value="InterPro"/>
</dbReference>
<feature type="transmembrane region" description="Helical" evidence="6">
    <location>
        <begin position="265"/>
        <end position="284"/>
    </location>
</feature>
<proteinExistence type="inferred from homology"/>
<dbReference type="PANTHER" id="PTHR11662:SF399">
    <property type="entry name" value="FI19708P1-RELATED"/>
    <property type="match status" value="1"/>
</dbReference>
<organism evidence="8 9">
    <name type="scientific">Pantoea brenneri</name>
    <dbReference type="NCBI Taxonomy" id="472694"/>
    <lineage>
        <taxon>Bacteria</taxon>
        <taxon>Pseudomonadati</taxon>
        <taxon>Pseudomonadota</taxon>
        <taxon>Gammaproteobacteria</taxon>
        <taxon>Enterobacterales</taxon>
        <taxon>Erwiniaceae</taxon>
        <taxon>Pantoea</taxon>
    </lineage>
</organism>
<name>A0AAX3J096_9GAMM</name>
<comment type="caution">
    <text evidence="8">The sequence shown here is derived from an EMBL/GenBank/DDBJ whole genome shotgun (WGS) entry which is preliminary data.</text>
</comment>
<evidence type="ECO:0000256" key="5">
    <source>
        <dbReference type="ARBA" id="ARBA00038514"/>
    </source>
</evidence>
<keyword evidence="4 6" id="KW-0472">Membrane</keyword>
<dbReference type="InterPro" id="IPR020846">
    <property type="entry name" value="MFS_dom"/>
</dbReference>
<dbReference type="CDD" id="cd17319">
    <property type="entry name" value="MFS_ExuT_GudP_like"/>
    <property type="match status" value="1"/>
</dbReference>
<evidence type="ECO:0000256" key="6">
    <source>
        <dbReference type="SAM" id="Phobius"/>
    </source>
</evidence>
<evidence type="ECO:0000256" key="1">
    <source>
        <dbReference type="ARBA" id="ARBA00004141"/>
    </source>
</evidence>
<feature type="transmembrane region" description="Helical" evidence="6">
    <location>
        <begin position="111"/>
        <end position="136"/>
    </location>
</feature>
<comment type="subcellular location">
    <subcellularLocation>
        <location evidence="1">Membrane</location>
        <topology evidence="1">Multi-pass membrane protein</topology>
    </subcellularLocation>
</comment>
<feature type="transmembrane region" description="Helical" evidence="6">
    <location>
        <begin position="331"/>
        <end position="348"/>
    </location>
</feature>
<dbReference type="Proteomes" id="UP000433737">
    <property type="component" value="Unassembled WGS sequence"/>
</dbReference>
<dbReference type="AlphaFoldDB" id="A0AAX3J096"/>
<accession>A0AAX3J096</accession>
<dbReference type="Pfam" id="PF07690">
    <property type="entry name" value="MFS_1"/>
    <property type="match status" value="1"/>
</dbReference>
<feature type="transmembrane region" description="Helical" evidence="6">
    <location>
        <begin position="73"/>
        <end position="91"/>
    </location>
</feature>
<dbReference type="SUPFAM" id="SSF103473">
    <property type="entry name" value="MFS general substrate transporter"/>
    <property type="match status" value="1"/>
</dbReference>
<feature type="transmembrane region" description="Helical" evidence="6">
    <location>
        <begin position="354"/>
        <end position="377"/>
    </location>
</feature>
<feature type="transmembrane region" description="Helical" evidence="6">
    <location>
        <begin position="419"/>
        <end position="440"/>
    </location>
</feature>
<evidence type="ECO:0000256" key="2">
    <source>
        <dbReference type="ARBA" id="ARBA00022692"/>
    </source>
</evidence>
<dbReference type="EMBL" id="CABWMH010000002">
    <property type="protein sequence ID" value="VXB03905.1"/>
    <property type="molecule type" value="Genomic_DNA"/>
</dbReference>
<keyword evidence="2 6" id="KW-0812">Transmembrane</keyword>